<dbReference type="AlphaFoldDB" id="A0A1F6C124"/>
<gene>
    <name evidence="1" type="ORF">A2841_02965</name>
</gene>
<organism evidence="1 2">
    <name type="scientific">Candidatus Kaiserbacteria bacterium RIFCSPHIGHO2_01_FULL_48_10</name>
    <dbReference type="NCBI Taxonomy" id="1798476"/>
    <lineage>
        <taxon>Bacteria</taxon>
        <taxon>Candidatus Kaiseribacteriota</taxon>
    </lineage>
</organism>
<dbReference type="EMBL" id="MFKP01000062">
    <property type="protein sequence ID" value="OGG42904.1"/>
    <property type="molecule type" value="Genomic_DNA"/>
</dbReference>
<name>A0A1F6C124_9BACT</name>
<evidence type="ECO:0000313" key="1">
    <source>
        <dbReference type="EMBL" id="OGG42904.1"/>
    </source>
</evidence>
<dbReference type="Proteomes" id="UP000178249">
    <property type="component" value="Unassembled WGS sequence"/>
</dbReference>
<protein>
    <submittedName>
        <fullName evidence="1">Uncharacterized protein</fullName>
    </submittedName>
</protein>
<accession>A0A1F6C124</accession>
<comment type="caution">
    <text evidence="1">The sequence shown here is derived from an EMBL/GenBank/DDBJ whole genome shotgun (WGS) entry which is preliminary data.</text>
</comment>
<reference evidence="1 2" key="1">
    <citation type="journal article" date="2016" name="Nat. Commun.">
        <title>Thousands of microbial genomes shed light on interconnected biogeochemical processes in an aquifer system.</title>
        <authorList>
            <person name="Anantharaman K."/>
            <person name="Brown C.T."/>
            <person name="Hug L.A."/>
            <person name="Sharon I."/>
            <person name="Castelle C.J."/>
            <person name="Probst A.J."/>
            <person name="Thomas B.C."/>
            <person name="Singh A."/>
            <person name="Wilkins M.J."/>
            <person name="Karaoz U."/>
            <person name="Brodie E.L."/>
            <person name="Williams K.H."/>
            <person name="Hubbard S.S."/>
            <person name="Banfield J.F."/>
        </authorList>
    </citation>
    <scope>NUCLEOTIDE SEQUENCE [LARGE SCALE GENOMIC DNA]</scope>
</reference>
<proteinExistence type="predicted"/>
<sequence>MGVETHELKSASSEVIFTPFSNEAIPLHRFIMQIEQGAYATVGKGMSPTNLRPALVGIIEKSRHLLPDSGIKPDGTKRPGKKQGFLYGPLSQRVLLKGLAELNKAGELFKSRKDLEQAFRDYCEKCGY</sequence>
<evidence type="ECO:0000313" key="2">
    <source>
        <dbReference type="Proteomes" id="UP000178249"/>
    </source>
</evidence>